<keyword evidence="8 13" id="KW-0547">Nucleotide-binding</keyword>
<evidence type="ECO:0000313" key="16">
    <source>
        <dbReference type="EMBL" id="SHK18849.1"/>
    </source>
</evidence>
<feature type="binding site" evidence="13">
    <location>
        <begin position="85"/>
        <end position="95"/>
    </location>
    <ligand>
        <name>ATP</name>
        <dbReference type="ChEBI" id="CHEBI:30616"/>
    </ligand>
</feature>
<dbReference type="EC" id="2.7.1.39" evidence="3 13"/>
<evidence type="ECO:0000256" key="12">
    <source>
        <dbReference type="ARBA" id="ARBA00049954"/>
    </source>
</evidence>
<evidence type="ECO:0000256" key="9">
    <source>
        <dbReference type="ARBA" id="ARBA00022777"/>
    </source>
</evidence>
<dbReference type="HAMAP" id="MF_00384">
    <property type="entry name" value="Homoser_kinase"/>
    <property type="match status" value="1"/>
</dbReference>
<comment type="pathway">
    <text evidence="1 13">Amino-acid biosynthesis; L-threonine biosynthesis; L-threonine from L-aspartate: step 4/5.</text>
</comment>
<evidence type="ECO:0000256" key="6">
    <source>
        <dbReference type="ARBA" id="ARBA00022679"/>
    </source>
</evidence>
<dbReference type="SUPFAM" id="SSF55060">
    <property type="entry name" value="GHMP Kinase, C-terminal domain"/>
    <property type="match status" value="1"/>
</dbReference>
<dbReference type="EMBL" id="FRAJ01000011">
    <property type="protein sequence ID" value="SHK18849.1"/>
    <property type="molecule type" value="Genomic_DNA"/>
</dbReference>
<sequence length="299" mass="33305">MIEMIKVRVPATTANVGPGFDCLGIALNLYNNFYFEEIEEGLKIEGTDREFQNEDNLVFQSMKKTFDKIGYKYKGIKILIEDNIPISRGLGSSAACIVGGVVGANRLAGDVLSKEELLKIATEIEGHPDNVAPALFGGMTAAIYENGKVYFSKINITEGLKFYALVPNFRLSTEKARSVLPQNIPYKDGVYNVGRTALLISSLVNGEFHLLREACKDKLHQNYRGKLIDDYDEIIKICEDIGVVGVFLSGAGPTIMALDKEGVYIKEKFEREFSRLNATWKVYELSIDFYGAKVEEVQL</sequence>
<feature type="domain" description="GHMP kinase N-terminal" evidence="14">
    <location>
        <begin position="56"/>
        <end position="138"/>
    </location>
</feature>
<proteinExistence type="inferred from homology"/>
<dbReference type="STRING" id="1121266.SAMN02745883_01475"/>
<evidence type="ECO:0000313" key="17">
    <source>
        <dbReference type="Proteomes" id="UP000184082"/>
    </source>
</evidence>
<dbReference type="PANTHER" id="PTHR20861:SF1">
    <property type="entry name" value="HOMOSERINE KINASE"/>
    <property type="match status" value="1"/>
</dbReference>
<keyword evidence="13" id="KW-0963">Cytoplasm</keyword>
<keyword evidence="10 13" id="KW-0067">ATP-binding</keyword>
<evidence type="ECO:0000256" key="10">
    <source>
        <dbReference type="ARBA" id="ARBA00022840"/>
    </source>
</evidence>
<evidence type="ECO:0000256" key="13">
    <source>
        <dbReference type="HAMAP-Rule" id="MF_00384"/>
    </source>
</evidence>
<dbReference type="NCBIfam" id="NF002288">
    <property type="entry name" value="PRK01212.1-4"/>
    <property type="match status" value="1"/>
</dbReference>
<dbReference type="PROSITE" id="PS00627">
    <property type="entry name" value="GHMP_KINASES_ATP"/>
    <property type="match status" value="1"/>
</dbReference>
<evidence type="ECO:0000256" key="2">
    <source>
        <dbReference type="ARBA" id="ARBA00007370"/>
    </source>
</evidence>
<evidence type="ECO:0000256" key="3">
    <source>
        <dbReference type="ARBA" id="ARBA00012078"/>
    </source>
</evidence>
<dbReference type="InterPro" id="IPR000870">
    <property type="entry name" value="Homoserine_kinase"/>
</dbReference>
<dbReference type="InterPro" id="IPR020568">
    <property type="entry name" value="Ribosomal_Su5_D2-typ_SF"/>
</dbReference>
<dbReference type="SUPFAM" id="SSF54211">
    <property type="entry name" value="Ribosomal protein S5 domain 2-like"/>
    <property type="match status" value="1"/>
</dbReference>
<keyword evidence="17" id="KW-1185">Reference proteome</keyword>
<comment type="similarity">
    <text evidence="2 13">Belongs to the GHMP kinase family. Homoserine kinase subfamily.</text>
</comment>
<dbReference type="UniPathway" id="UPA00050">
    <property type="reaction ID" value="UER00064"/>
</dbReference>
<evidence type="ECO:0000256" key="11">
    <source>
        <dbReference type="ARBA" id="ARBA00049375"/>
    </source>
</evidence>
<protein>
    <recommendedName>
        <fullName evidence="4 13">Homoserine kinase</fullName>
        <shortName evidence="13">HK</shortName>
        <shortName evidence="13">HSK</shortName>
        <ecNumber evidence="3 13">2.7.1.39</ecNumber>
    </recommendedName>
</protein>
<dbReference type="PANTHER" id="PTHR20861">
    <property type="entry name" value="HOMOSERINE/4-DIPHOSPHOCYTIDYL-2-C-METHYL-D-ERYTHRITOL KINASE"/>
    <property type="match status" value="1"/>
</dbReference>
<evidence type="ECO:0000256" key="8">
    <source>
        <dbReference type="ARBA" id="ARBA00022741"/>
    </source>
</evidence>
<evidence type="ECO:0000256" key="4">
    <source>
        <dbReference type="ARBA" id="ARBA00017858"/>
    </source>
</evidence>
<dbReference type="InterPro" id="IPR036554">
    <property type="entry name" value="GHMP_kinase_C_sf"/>
</dbReference>
<accession>A0A1M6QF02</accession>
<keyword evidence="9 13" id="KW-0418">Kinase</keyword>
<dbReference type="GO" id="GO:0009088">
    <property type="term" value="P:threonine biosynthetic process"/>
    <property type="evidence" value="ECO:0007669"/>
    <property type="project" value="UniProtKB-UniRule"/>
</dbReference>
<dbReference type="AlphaFoldDB" id="A0A1M6QF02"/>
<dbReference type="InterPro" id="IPR013750">
    <property type="entry name" value="GHMP_kinase_C_dom"/>
</dbReference>
<keyword evidence="5 13" id="KW-0028">Amino-acid biosynthesis</keyword>
<comment type="subcellular location">
    <subcellularLocation>
        <location evidence="13">Cytoplasm</location>
    </subcellularLocation>
</comment>
<dbReference type="InterPro" id="IPR014721">
    <property type="entry name" value="Ribsml_uS5_D2-typ_fold_subgr"/>
</dbReference>
<feature type="domain" description="GHMP kinase C-terminal" evidence="15">
    <location>
        <begin position="200"/>
        <end position="260"/>
    </location>
</feature>
<comment type="function">
    <text evidence="12 13">Catalyzes the ATP-dependent phosphorylation of L-homoserine to L-homoserine phosphate.</text>
</comment>
<dbReference type="GO" id="GO:0004413">
    <property type="term" value="F:homoserine kinase activity"/>
    <property type="evidence" value="ECO:0007669"/>
    <property type="project" value="UniProtKB-UniRule"/>
</dbReference>
<dbReference type="Gene3D" id="3.30.230.10">
    <property type="match status" value="1"/>
</dbReference>
<evidence type="ECO:0000259" key="14">
    <source>
        <dbReference type="Pfam" id="PF00288"/>
    </source>
</evidence>
<dbReference type="NCBIfam" id="TIGR00191">
    <property type="entry name" value="thrB"/>
    <property type="match status" value="1"/>
</dbReference>
<gene>
    <name evidence="13" type="primary">thrB</name>
    <name evidence="16" type="ORF">SAMN02745883_01475</name>
</gene>
<dbReference type="Pfam" id="PF00288">
    <property type="entry name" value="GHMP_kinases_N"/>
    <property type="match status" value="1"/>
</dbReference>
<name>A0A1M6QF02_9FIRM</name>
<evidence type="ECO:0000256" key="7">
    <source>
        <dbReference type="ARBA" id="ARBA00022697"/>
    </source>
</evidence>
<reference evidence="16 17" key="1">
    <citation type="submission" date="2016-11" db="EMBL/GenBank/DDBJ databases">
        <authorList>
            <person name="Jaros S."/>
            <person name="Januszkiewicz K."/>
            <person name="Wedrychowicz H."/>
        </authorList>
    </citation>
    <scope>NUCLEOTIDE SEQUENCE [LARGE SCALE GENOMIC DNA]</scope>
    <source>
        <strain evidence="16 17">DSM 14501</strain>
    </source>
</reference>
<keyword evidence="6 13" id="KW-0808">Transferase</keyword>
<dbReference type="Gene3D" id="3.30.70.890">
    <property type="entry name" value="GHMP kinase, C-terminal domain"/>
    <property type="match status" value="1"/>
</dbReference>
<organism evidence="16 17">
    <name type="scientific">Caminicella sporogenes DSM 14501</name>
    <dbReference type="NCBI Taxonomy" id="1121266"/>
    <lineage>
        <taxon>Bacteria</taxon>
        <taxon>Bacillati</taxon>
        <taxon>Bacillota</taxon>
        <taxon>Clostridia</taxon>
        <taxon>Peptostreptococcales</taxon>
        <taxon>Caminicellaceae</taxon>
        <taxon>Caminicella</taxon>
    </lineage>
</organism>
<keyword evidence="7 13" id="KW-0791">Threonine biosynthesis</keyword>
<evidence type="ECO:0000256" key="5">
    <source>
        <dbReference type="ARBA" id="ARBA00022605"/>
    </source>
</evidence>
<evidence type="ECO:0000259" key="15">
    <source>
        <dbReference type="Pfam" id="PF08544"/>
    </source>
</evidence>
<evidence type="ECO:0000256" key="1">
    <source>
        <dbReference type="ARBA" id="ARBA00005015"/>
    </source>
</evidence>
<comment type="catalytic activity">
    <reaction evidence="11 13">
        <text>L-homoserine + ATP = O-phospho-L-homoserine + ADP + H(+)</text>
        <dbReference type="Rhea" id="RHEA:13985"/>
        <dbReference type="ChEBI" id="CHEBI:15378"/>
        <dbReference type="ChEBI" id="CHEBI:30616"/>
        <dbReference type="ChEBI" id="CHEBI:57476"/>
        <dbReference type="ChEBI" id="CHEBI:57590"/>
        <dbReference type="ChEBI" id="CHEBI:456216"/>
        <dbReference type="EC" id="2.7.1.39"/>
    </reaction>
</comment>
<dbReference type="Pfam" id="PF08544">
    <property type="entry name" value="GHMP_kinases_C"/>
    <property type="match status" value="1"/>
</dbReference>
<dbReference type="InterPro" id="IPR006204">
    <property type="entry name" value="GHMP_kinase_N_dom"/>
</dbReference>
<dbReference type="InterPro" id="IPR006203">
    <property type="entry name" value="GHMP_knse_ATP-bd_CS"/>
</dbReference>
<dbReference type="PRINTS" id="PR00958">
    <property type="entry name" value="HOMSERKINASE"/>
</dbReference>
<dbReference type="GO" id="GO:0005737">
    <property type="term" value="C:cytoplasm"/>
    <property type="evidence" value="ECO:0007669"/>
    <property type="project" value="UniProtKB-SubCell"/>
</dbReference>
<dbReference type="Proteomes" id="UP000184082">
    <property type="component" value="Unassembled WGS sequence"/>
</dbReference>
<dbReference type="GO" id="GO:0005524">
    <property type="term" value="F:ATP binding"/>
    <property type="evidence" value="ECO:0007669"/>
    <property type="project" value="UniProtKB-UniRule"/>
</dbReference>
<dbReference type="PIRSF" id="PIRSF000676">
    <property type="entry name" value="Homoser_kin"/>
    <property type="match status" value="1"/>
</dbReference>